<feature type="domain" description="Kringle" evidence="5">
    <location>
        <begin position="938"/>
        <end position="1016"/>
    </location>
</feature>
<dbReference type="PANTHER" id="PTHR24261:SF7">
    <property type="entry name" value="KRINGLE DOMAIN-CONTAINING PROTEIN"/>
    <property type="match status" value="1"/>
</dbReference>
<proteinExistence type="predicted"/>
<sequence>MPVDGEKVTLAEEMDMQDFRIFDDGKSIVVESKQCGVSAGLCGQCVGNRDSLKDYSGTDQYGEPDYEDIVGNSFAVDNGYYPDEEKYMYLFHMYLNNCLPSPSSCGDYKAPDLTCELPVLQTAEALCGRACVFDFCQLSPTERADENLECSVAADLAKICNLHYKPLEWRSETFCPPSEVCPKGMNLSYTSNLDHSLPTCQDRRVKGKRHHEPEEGCECSSPGLYFDGDRCVPEEECGCKADMPGPNGQIIKAYMKLGDTIVLPGCKKQLTCKMKGKLNRARAVKEKVPKSRSCDKKTEVCALTEGVHQCIRKQFIILEAKENAPAAGSPAPRVGGGKRNKGGKIDQPKGDKSKGDKEDKPKGDKDDKPKGDKDVNPKGDKDNKPKGDNADQPKSDKDGKSKGDKEDQPKGDKEGKSKGDKDDKPKGDKEGKSKGDKDDKPKGDKEGKSKGENDDKPKGDKEGKSKGENDDKPKGDKEGQSKGDKDDKPKGDKDDKPKSDKGDKPKGDKDDKPKGDKDDKPKGDKEGKSKGDKDNKPKGDKEGKSKGDKGDKPKGDKEGKSKGDKDDKPKGDKDDKPKGDKDDKPKGDKGDKPKGDEDDKPKGDKEGKSKDDKEGQSKGDKDDKPKGDKGDKPKGDKDDKPKSDKGDKPKGDKDDKPKGDKDDKPKGDKGDKPKSGENKEDNPKGNKNDKPKGDKEDNPKSGKNKENKPKENVNEKPGGKQNPSEILPPKPKSSPKKQRPDSNQNPPPALPLPDRTNKQPLGAENLGGPVIDVAPTGQPGPSSGDEEPKQPLTGAEKPEVAVGEQAPEPCVVEETTPKPTLPPKPNKDKQLECLLQSDKKGLAYFGTQSKTTNGRTCQHWRDQEPHAHSYLKLKDDLNYCRNRPLSGVEGKDRPWCYTEDPNKEWEYCTISVCENEAQEKGEETPPPNPKPPADRGCYHLKDNGESYNGTLAVDENGAPCENWDKDSYQDVEGNFCRNPGGKRMKPWCFVEGIKHDCDIEACETPPPPKPEEKPKCSMVVQMTPCATTYTLRGSCEQNFEFPGQCKLSVAQKDAMTYRVFDGMEEKNSELTFESDKKNYFSRECGFVEIPEFDTVKITVPTCGMCAQAQANALKPGPSTTVEDVSKNGFCQA</sequence>
<accession>A0ABY7EEL4</accession>
<evidence type="ECO:0000256" key="2">
    <source>
        <dbReference type="ARBA" id="ARBA00023157"/>
    </source>
</evidence>
<name>A0ABY7EEL4_MYAAR</name>
<dbReference type="InterPro" id="IPR038178">
    <property type="entry name" value="Kringle_sf"/>
</dbReference>
<keyword evidence="1 3" id="KW-0420">Kringle</keyword>
<evidence type="ECO:0000313" key="7">
    <source>
        <dbReference type="Proteomes" id="UP001164746"/>
    </source>
</evidence>
<evidence type="ECO:0000256" key="1">
    <source>
        <dbReference type="ARBA" id="ARBA00022572"/>
    </source>
</evidence>
<feature type="region of interest" description="Disordered" evidence="4">
    <location>
        <begin position="324"/>
        <end position="829"/>
    </location>
</feature>
<dbReference type="SUPFAM" id="SSF57440">
    <property type="entry name" value="Kringle-like"/>
    <property type="match status" value="2"/>
</dbReference>
<dbReference type="CDD" id="cd00108">
    <property type="entry name" value="KR"/>
    <property type="match status" value="1"/>
</dbReference>
<dbReference type="Pfam" id="PF00051">
    <property type="entry name" value="Kringle"/>
    <property type="match status" value="2"/>
</dbReference>
<comment type="caution">
    <text evidence="3">Lacks conserved residue(s) required for the propagation of feature annotation.</text>
</comment>
<protein>
    <submittedName>
        <fullName evidence="6">TTN1-like protein</fullName>
    </submittedName>
</protein>
<dbReference type="InterPro" id="IPR050759">
    <property type="entry name" value="Serine_protease_kringle"/>
</dbReference>
<dbReference type="InterPro" id="IPR013806">
    <property type="entry name" value="Kringle-like"/>
</dbReference>
<evidence type="ECO:0000313" key="6">
    <source>
        <dbReference type="EMBL" id="WAR06859.1"/>
    </source>
</evidence>
<dbReference type="EMBL" id="CP111017">
    <property type="protein sequence ID" value="WAR06859.1"/>
    <property type="molecule type" value="Genomic_DNA"/>
</dbReference>
<dbReference type="PROSITE" id="PS50070">
    <property type="entry name" value="KRINGLE_2"/>
    <property type="match status" value="2"/>
</dbReference>
<dbReference type="InterPro" id="IPR000001">
    <property type="entry name" value="Kringle"/>
</dbReference>
<dbReference type="Gene3D" id="2.40.20.10">
    <property type="entry name" value="Plasminogen Kringle 4"/>
    <property type="match status" value="2"/>
</dbReference>
<feature type="compositionally biased region" description="Basic and acidic residues" evidence="4">
    <location>
        <begin position="343"/>
        <end position="718"/>
    </location>
</feature>
<evidence type="ECO:0000256" key="4">
    <source>
        <dbReference type="SAM" id="MobiDB-lite"/>
    </source>
</evidence>
<keyword evidence="2 3" id="KW-1015">Disulfide bond</keyword>
<dbReference type="PROSITE" id="PS00021">
    <property type="entry name" value="KRINGLE_1"/>
    <property type="match status" value="1"/>
</dbReference>
<evidence type="ECO:0000256" key="3">
    <source>
        <dbReference type="PROSITE-ProRule" id="PRU00121"/>
    </source>
</evidence>
<feature type="disulfide bond" evidence="3">
    <location>
        <begin position="857"/>
        <end position="896"/>
    </location>
</feature>
<dbReference type="SMART" id="SM00130">
    <property type="entry name" value="KR"/>
    <property type="match status" value="2"/>
</dbReference>
<organism evidence="6 7">
    <name type="scientific">Mya arenaria</name>
    <name type="common">Soft-shell clam</name>
    <dbReference type="NCBI Taxonomy" id="6604"/>
    <lineage>
        <taxon>Eukaryota</taxon>
        <taxon>Metazoa</taxon>
        <taxon>Spiralia</taxon>
        <taxon>Lophotrochozoa</taxon>
        <taxon>Mollusca</taxon>
        <taxon>Bivalvia</taxon>
        <taxon>Autobranchia</taxon>
        <taxon>Heteroconchia</taxon>
        <taxon>Euheterodonta</taxon>
        <taxon>Imparidentia</taxon>
        <taxon>Neoheterodontei</taxon>
        <taxon>Myida</taxon>
        <taxon>Myoidea</taxon>
        <taxon>Myidae</taxon>
        <taxon>Mya</taxon>
    </lineage>
</organism>
<feature type="domain" description="Kringle" evidence="5">
    <location>
        <begin position="840"/>
        <end position="913"/>
    </location>
</feature>
<dbReference type="Proteomes" id="UP001164746">
    <property type="component" value="Chromosome 6"/>
</dbReference>
<dbReference type="InterPro" id="IPR018056">
    <property type="entry name" value="Kringle_CS"/>
</dbReference>
<keyword evidence="7" id="KW-1185">Reference proteome</keyword>
<gene>
    <name evidence="6" type="ORF">MAR_016817</name>
</gene>
<reference evidence="6" key="1">
    <citation type="submission" date="2022-11" db="EMBL/GenBank/DDBJ databases">
        <title>Centuries of genome instability and evolution in soft-shell clam transmissible cancer (bioRxiv).</title>
        <authorList>
            <person name="Hart S.F.M."/>
            <person name="Yonemitsu M.A."/>
            <person name="Giersch R.M."/>
            <person name="Beal B.F."/>
            <person name="Arriagada G."/>
            <person name="Davis B.W."/>
            <person name="Ostrander E.A."/>
            <person name="Goff S.P."/>
            <person name="Metzger M.J."/>
        </authorList>
    </citation>
    <scope>NUCLEOTIDE SEQUENCE</scope>
    <source>
        <strain evidence="6">MELC-2E11</strain>
        <tissue evidence="6">Siphon/mantle</tissue>
    </source>
</reference>
<dbReference type="PANTHER" id="PTHR24261">
    <property type="entry name" value="PLASMINOGEN-RELATED"/>
    <property type="match status" value="1"/>
</dbReference>
<evidence type="ECO:0000259" key="5">
    <source>
        <dbReference type="PROSITE" id="PS50070"/>
    </source>
</evidence>